<dbReference type="InterPro" id="IPR004410">
    <property type="entry name" value="Malonyl_CoA-ACP_transAc_FabD"/>
</dbReference>
<accession>A0ABT8WUW5</accession>
<dbReference type="InterPro" id="IPR016036">
    <property type="entry name" value="Malonyl_transacylase_ACP-bd"/>
</dbReference>
<dbReference type="Gene3D" id="3.30.70.250">
    <property type="entry name" value="Malonyl-CoA ACP transacylase, ACP-binding"/>
    <property type="match status" value="1"/>
</dbReference>
<dbReference type="Proteomes" id="UP001176806">
    <property type="component" value="Unassembled WGS sequence"/>
</dbReference>
<keyword evidence="3 6" id="KW-0808">Transferase</keyword>
<dbReference type="GO" id="GO:0004314">
    <property type="term" value="F:[acyl-carrier-protein] S-malonyltransferase activity"/>
    <property type="evidence" value="ECO:0007669"/>
    <property type="project" value="UniProtKB-EC"/>
</dbReference>
<comment type="catalytic activity">
    <reaction evidence="5 6">
        <text>holo-[ACP] + malonyl-CoA = malonyl-[ACP] + CoA</text>
        <dbReference type="Rhea" id="RHEA:41792"/>
        <dbReference type="Rhea" id="RHEA-COMP:9623"/>
        <dbReference type="Rhea" id="RHEA-COMP:9685"/>
        <dbReference type="ChEBI" id="CHEBI:57287"/>
        <dbReference type="ChEBI" id="CHEBI:57384"/>
        <dbReference type="ChEBI" id="CHEBI:64479"/>
        <dbReference type="ChEBI" id="CHEBI:78449"/>
        <dbReference type="EC" id="2.3.1.39"/>
    </reaction>
</comment>
<name>A0ABT8WUW5_9FLAO</name>
<dbReference type="PIRSF" id="PIRSF000446">
    <property type="entry name" value="Mct"/>
    <property type="match status" value="1"/>
</dbReference>
<keyword evidence="9" id="KW-1185">Reference proteome</keyword>
<dbReference type="SUPFAM" id="SSF52151">
    <property type="entry name" value="FabD/lysophospholipase-like"/>
    <property type="match status" value="1"/>
</dbReference>
<dbReference type="PANTHER" id="PTHR42681:SF1">
    <property type="entry name" value="MALONYL-COA-ACYL CARRIER PROTEIN TRANSACYLASE, MITOCHONDRIAL"/>
    <property type="match status" value="1"/>
</dbReference>
<protein>
    <recommendedName>
        <fullName evidence="2 6">Malonyl CoA-acyl carrier protein transacylase</fullName>
        <ecNumber evidence="1 6">2.3.1.39</ecNumber>
    </recommendedName>
</protein>
<dbReference type="PANTHER" id="PTHR42681">
    <property type="entry name" value="MALONYL-COA-ACYL CARRIER PROTEIN TRANSACYLASE, MITOCHONDRIAL"/>
    <property type="match status" value="1"/>
</dbReference>
<dbReference type="SUPFAM" id="SSF55048">
    <property type="entry name" value="Probable ACP-binding domain of malonyl-CoA ACP transacylase"/>
    <property type="match status" value="1"/>
</dbReference>
<evidence type="ECO:0000256" key="2">
    <source>
        <dbReference type="ARBA" id="ARBA00018953"/>
    </source>
</evidence>
<organism evidence="8 9">
    <name type="scientific">Flavivirga jejuensis</name>
    <dbReference type="NCBI Taxonomy" id="870487"/>
    <lineage>
        <taxon>Bacteria</taxon>
        <taxon>Pseudomonadati</taxon>
        <taxon>Bacteroidota</taxon>
        <taxon>Flavobacteriia</taxon>
        <taxon>Flavobacteriales</taxon>
        <taxon>Flavobacteriaceae</taxon>
        <taxon>Flavivirga</taxon>
    </lineage>
</organism>
<evidence type="ECO:0000259" key="7">
    <source>
        <dbReference type="SMART" id="SM00827"/>
    </source>
</evidence>
<dbReference type="SMART" id="SM00827">
    <property type="entry name" value="PKS_AT"/>
    <property type="match status" value="1"/>
</dbReference>
<dbReference type="InterPro" id="IPR014043">
    <property type="entry name" value="Acyl_transferase_dom"/>
</dbReference>
<comment type="caution">
    <text evidence="8">The sequence shown here is derived from an EMBL/GenBank/DDBJ whole genome shotgun (WGS) entry which is preliminary data.</text>
</comment>
<evidence type="ECO:0000313" key="8">
    <source>
        <dbReference type="EMBL" id="MDO5976971.1"/>
    </source>
</evidence>
<dbReference type="InterPro" id="IPR050858">
    <property type="entry name" value="Mal-CoA-ACP_Trans/PKS_FabD"/>
</dbReference>
<evidence type="ECO:0000313" key="9">
    <source>
        <dbReference type="Proteomes" id="UP001176806"/>
    </source>
</evidence>
<proteinExistence type="inferred from homology"/>
<evidence type="ECO:0000256" key="6">
    <source>
        <dbReference type="PIRNR" id="PIRNR000446"/>
    </source>
</evidence>
<evidence type="ECO:0000256" key="1">
    <source>
        <dbReference type="ARBA" id="ARBA00013258"/>
    </source>
</evidence>
<reference evidence="8" key="1">
    <citation type="submission" date="2023-07" db="EMBL/GenBank/DDBJ databases">
        <title>Two novel species in the genus Flavivirga.</title>
        <authorList>
            <person name="Kwon K."/>
        </authorList>
    </citation>
    <scope>NUCLEOTIDE SEQUENCE</scope>
    <source>
        <strain evidence="8">KACC 14158</strain>
    </source>
</reference>
<feature type="domain" description="Malonyl-CoA:ACP transacylase (MAT)" evidence="7">
    <location>
        <begin position="6"/>
        <end position="284"/>
    </location>
</feature>
<dbReference type="InterPro" id="IPR001227">
    <property type="entry name" value="Ac_transferase_dom_sf"/>
</dbReference>
<dbReference type="Pfam" id="PF00698">
    <property type="entry name" value="Acyl_transf_1"/>
    <property type="match status" value="1"/>
</dbReference>
<dbReference type="EMBL" id="JAUOEL010000010">
    <property type="protein sequence ID" value="MDO5976971.1"/>
    <property type="molecule type" value="Genomic_DNA"/>
</dbReference>
<dbReference type="NCBIfam" id="TIGR00128">
    <property type="entry name" value="fabD"/>
    <property type="match status" value="1"/>
</dbReference>
<comment type="similarity">
    <text evidence="6">Belongs to the fabD family.</text>
</comment>
<sequence length="285" mass="31879">MKKVIMFPGQGSQYKGMGKDLFGKYPYETKLASDILGYDIEELCVNDPNRQLVKTQYTQPAIYVVNSFLYREHNQVPDYLIGHSLGEYNALLESGAFDFETGLRLVQKRGELMSEVSGGGMAAVLGVDIKDVKRKLAADVYEHLSIANYNTPTQTVISGTEADIKAVVKDFTAQGITIIPLFVSAAFHSPYMELAEKEFSHFISNFNFNELKIPVIANVTGRPYENHLIVDLLSNQISRSVCWSDSIRYLMGQDVSEFQEVGKVMLTKMTTEICNSCSPIKEGIR</sequence>
<dbReference type="InterPro" id="IPR016035">
    <property type="entry name" value="Acyl_Trfase/lysoPLipase"/>
</dbReference>
<evidence type="ECO:0000256" key="5">
    <source>
        <dbReference type="ARBA" id="ARBA00048462"/>
    </source>
</evidence>
<dbReference type="RefSeq" id="WP_303304306.1">
    <property type="nucleotide sequence ID" value="NZ_BAABDA010000064.1"/>
</dbReference>
<dbReference type="EC" id="2.3.1.39" evidence="1 6"/>
<evidence type="ECO:0000256" key="4">
    <source>
        <dbReference type="ARBA" id="ARBA00023315"/>
    </source>
</evidence>
<keyword evidence="4 6" id="KW-0012">Acyltransferase</keyword>
<evidence type="ECO:0000256" key="3">
    <source>
        <dbReference type="ARBA" id="ARBA00022679"/>
    </source>
</evidence>
<dbReference type="InterPro" id="IPR024925">
    <property type="entry name" value="Malonyl_CoA-ACP_transAc"/>
</dbReference>
<gene>
    <name evidence="8" type="primary">fabD</name>
    <name evidence="8" type="ORF">Q4Q40_22455</name>
</gene>
<dbReference type="Gene3D" id="3.40.366.10">
    <property type="entry name" value="Malonyl-Coenzyme A Acyl Carrier Protein, domain 2"/>
    <property type="match status" value="1"/>
</dbReference>